<dbReference type="Proteomes" id="UP001202134">
    <property type="component" value="Unassembled WGS sequence"/>
</dbReference>
<dbReference type="InterPro" id="IPR027256">
    <property type="entry name" value="P-typ_ATPase_IB"/>
</dbReference>
<feature type="domain" description="HMA" evidence="16">
    <location>
        <begin position="92"/>
        <end position="158"/>
    </location>
</feature>
<accession>A0ABT0KSQ2</accession>
<evidence type="ECO:0000256" key="8">
    <source>
        <dbReference type="ARBA" id="ARBA00022741"/>
    </source>
</evidence>
<keyword evidence="9 15" id="KW-0067">ATP-binding</keyword>
<evidence type="ECO:0000259" key="16">
    <source>
        <dbReference type="PROSITE" id="PS50846"/>
    </source>
</evidence>
<proteinExistence type="inferred from homology"/>
<feature type="transmembrane region" description="Helical" evidence="15">
    <location>
        <begin position="218"/>
        <end position="237"/>
    </location>
</feature>
<keyword evidence="4 15" id="KW-1003">Cell membrane</keyword>
<dbReference type="InterPro" id="IPR006121">
    <property type="entry name" value="HMA_dom"/>
</dbReference>
<feature type="transmembrane region" description="Helical" evidence="15">
    <location>
        <begin position="273"/>
        <end position="291"/>
    </location>
</feature>
<comment type="caution">
    <text evidence="17">The sequence shown here is derived from an EMBL/GenBank/DDBJ whole genome shotgun (WGS) entry which is preliminary data.</text>
</comment>
<evidence type="ECO:0000256" key="6">
    <source>
        <dbReference type="ARBA" id="ARBA00022692"/>
    </source>
</evidence>
<dbReference type="CDD" id="cd02079">
    <property type="entry name" value="P-type_ATPase_HM"/>
    <property type="match status" value="1"/>
</dbReference>
<keyword evidence="7 15" id="KW-0479">Metal-binding</keyword>
<dbReference type="InterPro" id="IPR036163">
    <property type="entry name" value="HMA_dom_sf"/>
</dbReference>
<keyword evidence="14 15" id="KW-0472">Membrane</keyword>
<evidence type="ECO:0000256" key="13">
    <source>
        <dbReference type="ARBA" id="ARBA00023065"/>
    </source>
</evidence>
<dbReference type="Pfam" id="PF00702">
    <property type="entry name" value="Hydrolase"/>
    <property type="match status" value="1"/>
</dbReference>
<keyword evidence="10" id="KW-0460">Magnesium</keyword>
<evidence type="ECO:0000313" key="17">
    <source>
        <dbReference type="EMBL" id="MCL1046891.1"/>
    </source>
</evidence>
<evidence type="ECO:0000256" key="4">
    <source>
        <dbReference type="ARBA" id="ARBA00022475"/>
    </source>
</evidence>
<dbReference type="NCBIfam" id="TIGR01511">
    <property type="entry name" value="ATPase-IB1_Cu"/>
    <property type="match status" value="1"/>
</dbReference>
<keyword evidence="13" id="KW-0406">Ion transport</keyword>
<keyword evidence="3" id="KW-0813">Transport</keyword>
<dbReference type="PRINTS" id="PR00119">
    <property type="entry name" value="CATATPASE"/>
</dbReference>
<dbReference type="InterPro" id="IPR008250">
    <property type="entry name" value="ATPase_P-typ_transduc_dom_A_sf"/>
</dbReference>
<feature type="transmembrane region" description="Helical" evidence="15">
    <location>
        <begin position="249"/>
        <end position="267"/>
    </location>
</feature>
<dbReference type="Gene3D" id="3.30.70.100">
    <property type="match status" value="1"/>
</dbReference>
<dbReference type="PROSITE" id="PS01229">
    <property type="entry name" value="COF_2"/>
    <property type="match status" value="1"/>
</dbReference>
<protein>
    <submittedName>
        <fullName evidence="17">Cadmium-translocating P-type ATPase</fullName>
    </submittedName>
</protein>
<evidence type="ECO:0000256" key="2">
    <source>
        <dbReference type="ARBA" id="ARBA00006024"/>
    </source>
</evidence>
<dbReference type="SUPFAM" id="SSF55008">
    <property type="entry name" value="HMA, heavy metal-associated domain"/>
    <property type="match status" value="1"/>
</dbReference>
<dbReference type="PANTHER" id="PTHR43520:SF5">
    <property type="entry name" value="CATION-TRANSPORTING P-TYPE ATPASE-RELATED"/>
    <property type="match status" value="1"/>
</dbReference>
<dbReference type="InterPro" id="IPR021993">
    <property type="entry name" value="ATPase-cat-bd"/>
</dbReference>
<dbReference type="SUPFAM" id="SSF81653">
    <property type="entry name" value="Calcium ATPase, transduction domain A"/>
    <property type="match status" value="1"/>
</dbReference>
<evidence type="ECO:0000256" key="3">
    <source>
        <dbReference type="ARBA" id="ARBA00022448"/>
    </source>
</evidence>
<organism evidence="17 18">
    <name type="scientific">Shewanella electrodiphila</name>
    <dbReference type="NCBI Taxonomy" id="934143"/>
    <lineage>
        <taxon>Bacteria</taxon>
        <taxon>Pseudomonadati</taxon>
        <taxon>Pseudomonadota</taxon>
        <taxon>Gammaproteobacteria</taxon>
        <taxon>Alteromonadales</taxon>
        <taxon>Shewanellaceae</taxon>
        <taxon>Shewanella</taxon>
    </lineage>
</organism>
<dbReference type="InterPro" id="IPR017969">
    <property type="entry name" value="Heavy-metal-associated_CS"/>
</dbReference>
<keyword evidence="12 15" id="KW-1133">Transmembrane helix</keyword>
<evidence type="ECO:0000256" key="12">
    <source>
        <dbReference type="ARBA" id="ARBA00022989"/>
    </source>
</evidence>
<dbReference type="NCBIfam" id="TIGR01525">
    <property type="entry name" value="ATPase-IB_hvy"/>
    <property type="match status" value="1"/>
</dbReference>
<dbReference type="EMBL" id="JAKIKU010000009">
    <property type="protein sequence ID" value="MCL1046891.1"/>
    <property type="molecule type" value="Genomic_DNA"/>
</dbReference>
<dbReference type="InterPro" id="IPR018303">
    <property type="entry name" value="ATPase_P-typ_P_site"/>
</dbReference>
<feature type="transmembrane region" description="Helical" evidence="15">
    <location>
        <begin position="460"/>
        <end position="483"/>
    </location>
</feature>
<feature type="transmembrane region" description="Helical" evidence="15">
    <location>
        <begin position="777"/>
        <end position="798"/>
    </location>
</feature>
<dbReference type="Gene3D" id="3.40.1110.10">
    <property type="entry name" value="Calcium-transporting ATPase, cytoplasmic domain N"/>
    <property type="match status" value="1"/>
</dbReference>
<sequence length="802" mass="86831">MFMQNCFHCNEPVLTGSEFTTVIDNQAQPMCCPGCQAVSQAIIDSGLSSYYQFRSEPGSKQTALVPSELAQFSAYDLPEIQQDLVHSKDNQNTLSVSIEGITCAACAWLIEHKLKQLPGIISIAVNSTTQRALVCWDDSRVKLSEILSEISRIGYQAAPYQIDEQEKLSKQESRKFLLRLGLAAFVTMQVMMFALALYSDYFILEDTEMRDYFRWVSMTLAAPVVFYSAQPFYFSAVRSLLGGKVNMDLSVSLAIAGAYIASCIATINGTGEVYFESVTMFTFFLLLGRFFEQKAKQTASVSSSNLHKLVPLTANLISDSINNSSTSEATEIPAKRLKVGDTILIKPGEVVAADGIILSGKSGLNESMLTGEQMPFIKSERDTVYAGTINVDQPITVQVTALGQDQLVAEIIRLQEVASNTKPKIALLVDKSASYFSTAIIAIAGITYFSWLFISPDDAFWVMLSVLVATCPCALALATPTAITCSTAIFTKLGIIVQKAGVFEKLPLIEHVVFDKTGTLTCGTVSIQKTIITDDLVNEYSALNYAAALEMGSIHPIAKAFAPFVNSEITATEIIHHVGLGISAKVNEHTVKLGNAQFVGLDASHCKGQLLWLSIDDIIASCFILQDAIRIDSAQAVTELQALGIQVSIASGDSSKHVTEIARQLNIQQAYAGLSPQDKLELINNLQQKQHVAMFGDGINDAPVLAGANLSVAMGSGSAIAKNSADLILLGDHLSKFIQAIKLAKLTNRIIKQNLIWAFAYNIIILPLAVTGHVVPYIAAIGMSISSIIVVSNSLRLLRVKL</sequence>
<keyword evidence="6 15" id="KW-0812">Transmembrane</keyword>
<name>A0ABT0KSQ2_9GAMM</name>
<dbReference type="NCBIfam" id="TIGR01512">
    <property type="entry name" value="ATPase-IB2_Cd"/>
    <property type="match status" value="1"/>
</dbReference>
<keyword evidence="11" id="KW-1278">Translocase</keyword>
<dbReference type="PANTHER" id="PTHR43520">
    <property type="entry name" value="ATP7, ISOFORM B"/>
    <property type="match status" value="1"/>
</dbReference>
<dbReference type="Gene3D" id="3.40.50.1000">
    <property type="entry name" value="HAD superfamily/HAD-like"/>
    <property type="match status" value="1"/>
</dbReference>
<comment type="subcellular location">
    <subcellularLocation>
        <location evidence="1">Cell membrane</location>
        <topology evidence="1">Multi-pass membrane protein</topology>
    </subcellularLocation>
</comment>
<dbReference type="SUPFAM" id="SSF56784">
    <property type="entry name" value="HAD-like"/>
    <property type="match status" value="1"/>
</dbReference>
<keyword evidence="8 15" id="KW-0547">Nucleotide-binding</keyword>
<dbReference type="InterPro" id="IPR001757">
    <property type="entry name" value="P_typ_ATPase"/>
</dbReference>
<feature type="transmembrane region" description="Helical" evidence="15">
    <location>
        <begin position="755"/>
        <end position="771"/>
    </location>
</feature>
<dbReference type="InterPro" id="IPR023299">
    <property type="entry name" value="ATPase_P-typ_cyto_dom_N"/>
</dbReference>
<dbReference type="PROSITE" id="PS50846">
    <property type="entry name" value="HMA_2"/>
    <property type="match status" value="1"/>
</dbReference>
<gene>
    <name evidence="17" type="primary">cadA</name>
    <name evidence="17" type="ORF">L2737_16430</name>
</gene>
<dbReference type="SUPFAM" id="SSF81665">
    <property type="entry name" value="Calcium ATPase, transmembrane domain M"/>
    <property type="match status" value="1"/>
</dbReference>
<dbReference type="InterPro" id="IPR023298">
    <property type="entry name" value="ATPase_P-typ_TM_dom_sf"/>
</dbReference>
<dbReference type="InterPro" id="IPR059000">
    <property type="entry name" value="ATPase_P-type_domA"/>
</dbReference>
<evidence type="ECO:0000256" key="15">
    <source>
        <dbReference type="RuleBase" id="RU362081"/>
    </source>
</evidence>
<dbReference type="InterPro" id="IPR023214">
    <property type="entry name" value="HAD_sf"/>
</dbReference>
<keyword evidence="18" id="KW-1185">Reference proteome</keyword>
<evidence type="ECO:0000256" key="11">
    <source>
        <dbReference type="ARBA" id="ARBA00022967"/>
    </source>
</evidence>
<reference evidence="17 18" key="1">
    <citation type="submission" date="2022-01" db="EMBL/GenBank/DDBJ databases">
        <title>Whole genome-based taxonomy of the Shewanellaceae.</title>
        <authorList>
            <person name="Martin-Rodriguez A.J."/>
        </authorList>
    </citation>
    <scope>NUCLEOTIDE SEQUENCE [LARGE SCALE GENOMIC DNA]</scope>
    <source>
        <strain evidence="17 18">DSM 24955</strain>
    </source>
</reference>
<feature type="transmembrane region" description="Helical" evidence="15">
    <location>
        <begin position="433"/>
        <end position="454"/>
    </location>
</feature>
<dbReference type="PRINTS" id="PR00943">
    <property type="entry name" value="CUATPASE"/>
</dbReference>
<comment type="similarity">
    <text evidence="2 15">Belongs to the cation transport ATPase (P-type) (TC 3.A.3) family. Type IB subfamily.</text>
</comment>
<keyword evidence="5" id="KW-0597">Phosphoprotein</keyword>
<dbReference type="Gene3D" id="2.70.150.10">
    <property type="entry name" value="Calcium-transporting ATPase, cytoplasmic transduction domain A"/>
    <property type="match status" value="1"/>
</dbReference>
<dbReference type="InterPro" id="IPR036412">
    <property type="entry name" value="HAD-like_sf"/>
</dbReference>
<evidence type="ECO:0000256" key="9">
    <source>
        <dbReference type="ARBA" id="ARBA00022840"/>
    </source>
</evidence>
<evidence type="ECO:0000256" key="7">
    <source>
        <dbReference type="ARBA" id="ARBA00022723"/>
    </source>
</evidence>
<evidence type="ECO:0000256" key="5">
    <source>
        <dbReference type="ARBA" id="ARBA00022553"/>
    </source>
</evidence>
<dbReference type="CDD" id="cd00371">
    <property type="entry name" value="HMA"/>
    <property type="match status" value="1"/>
</dbReference>
<dbReference type="Pfam" id="PF00403">
    <property type="entry name" value="HMA"/>
    <property type="match status" value="1"/>
</dbReference>
<dbReference type="Pfam" id="PF00122">
    <property type="entry name" value="E1-E2_ATPase"/>
    <property type="match status" value="1"/>
</dbReference>
<dbReference type="Pfam" id="PF12156">
    <property type="entry name" value="ATPase-cat_bd"/>
    <property type="match status" value="1"/>
</dbReference>
<evidence type="ECO:0000256" key="1">
    <source>
        <dbReference type="ARBA" id="ARBA00004651"/>
    </source>
</evidence>
<dbReference type="NCBIfam" id="TIGR01494">
    <property type="entry name" value="ATPase_P-type"/>
    <property type="match status" value="1"/>
</dbReference>
<evidence type="ECO:0000256" key="10">
    <source>
        <dbReference type="ARBA" id="ARBA00022842"/>
    </source>
</evidence>
<evidence type="ECO:0000313" key="18">
    <source>
        <dbReference type="Proteomes" id="UP001202134"/>
    </source>
</evidence>
<evidence type="ECO:0000256" key="14">
    <source>
        <dbReference type="ARBA" id="ARBA00023136"/>
    </source>
</evidence>
<dbReference type="PROSITE" id="PS01047">
    <property type="entry name" value="HMA_1"/>
    <property type="match status" value="1"/>
</dbReference>
<dbReference type="PROSITE" id="PS00154">
    <property type="entry name" value="ATPASE_E1_E2"/>
    <property type="match status" value="1"/>
</dbReference>
<feature type="transmembrane region" description="Helical" evidence="15">
    <location>
        <begin position="176"/>
        <end position="198"/>
    </location>
</feature>